<dbReference type="GO" id="GO:0008237">
    <property type="term" value="F:metallopeptidase activity"/>
    <property type="evidence" value="ECO:0007669"/>
    <property type="project" value="UniProtKB-KW"/>
</dbReference>
<comment type="caution">
    <text evidence="5">The sequence shown here is derived from an EMBL/GenBank/DDBJ whole genome shotgun (WGS) entry which is preliminary data.</text>
</comment>
<keyword evidence="5" id="KW-0482">Metalloprotease</keyword>
<evidence type="ECO:0000256" key="1">
    <source>
        <dbReference type="ARBA" id="ARBA00022729"/>
    </source>
</evidence>
<evidence type="ECO:0000313" key="6">
    <source>
        <dbReference type="Proteomes" id="UP001356704"/>
    </source>
</evidence>
<keyword evidence="5" id="KW-0645">Protease</keyword>
<organism evidence="5 6">
    <name type="scientific">Winogradskyella poriferorum</name>
    <dbReference type="NCBI Taxonomy" id="307627"/>
    <lineage>
        <taxon>Bacteria</taxon>
        <taxon>Pseudomonadati</taxon>
        <taxon>Bacteroidota</taxon>
        <taxon>Flavobacteriia</taxon>
        <taxon>Flavobacteriales</taxon>
        <taxon>Flavobacteriaceae</taxon>
        <taxon>Winogradskyella</taxon>
    </lineage>
</organism>
<proteinExistence type="predicted"/>
<keyword evidence="6" id="KW-1185">Reference proteome</keyword>
<keyword evidence="5" id="KW-0378">Hydrolase</keyword>
<gene>
    <name evidence="5" type="ORF">V1468_04060</name>
</gene>
<feature type="domain" description="GEVED" evidence="4">
    <location>
        <begin position="815"/>
        <end position="902"/>
    </location>
</feature>
<dbReference type="EMBL" id="JAZHOU010000001">
    <property type="protein sequence ID" value="MEF3078171.1"/>
    <property type="molecule type" value="Genomic_DNA"/>
</dbReference>
<dbReference type="Pfam" id="PF18962">
    <property type="entry name" value="Por_Secre_tail"/>
    <property type="match status" value="1"/>
</dbReference>
<dbReference type="NCBIfam" id="TIGR04183">
    <property type="entry name" value="Por_Secre_tail"/>
    <property type="match status" value="1"/>
</dbReference>
<dbReference type="RefSeq" id="WP_331808963.1">
    <property type="nucleotide sequence ID" value="NZ_JAZHOU010000001.1"/>
</dbReference>
<feature type="domain" description="Secretion system C-terminal sorting" evidence="3">
    <location>
        <begin position="919"/>
        <end position="994"/>
    </location>
</feature>
<feature type="chain" id="PRO_5046552282" evidence="2">
    <location>
        <begin position="26"/>
        <end position="995"/>
    </location>
</feature>
<dbReference type="Gene3D" id="3.40.390.10">
    <property type="entry name" value="Collagenase (Catalytic Domain)"/>
    <property type="match status" value="1"/>
</dbReference>
<dbReference type="Pfam" id="PF20009">
    <property type="entry name" value="GEVED"/>
    <property type="match status" value="1"/>
</dbReference>
<dbReference type="Gene3D" id="2.60.40.10">
    <property type="entry name" value="Immunoglobulins"/>
    <property type="match status" value="1"/>
</dbReference>
<evidence type="ECO:0000259" key="3">
    <source>
        <dbReference type="Pfam" id="PF18962"/>
    </source>
</evidence>
<accession>A0ABU7W4U2</accession>
<dbReference type="InterPro" id="IPR024079">
    <property type="entry name" value="MetalloPept_cat_dom_sf"/>
</dbReference>
<dbReference type="SUPFAM" id="SSF55486">
    <property type="entry name" value="Metalloproteases ('zincins'), catalytic domain"/>
    <property type="match status" value="1"/>
</dbReference>
<keyword evidence="1 2" id="KW-0732">Signal</keyword>
<dbReference type="InterPro" id="IPR026444">
    <property type="entry name" value="Secre_tail"/>
</dbReference>
<dbReference type="Pfam" id="PF13583">
    <property type="entry name" value="Reprolysin_4"/>
    <property type="match status" value="1"/>
</dbReference>
<dbReference type="InterPro" id="IPR013783">
    <property type="entry name" value="Ig-like_fold"/>
</dbReference>
<dbReference type="Proteomes" id="UP001356704">
    <property type="component" value="Unassembled WGS sequence"/>
</dbReference>
<evidence type="ECO:0000313" key="5">
    <source>
        <dbReference type="EMBL" id="MEF3078171.1"/>
    </source>
</evidence>
<sequence>MMKDNYPKFLLTLFLALFFVSPGMAQKNDILWSVNKDQIKKDDIIFYKSKPKYSTIININIEALKQQLVNVPKRQFSSKNRGIILQFPNQEGKPESYLVQEASVMEYDLQIRFPEIRSFVGKGIDNPAATMRFSLSPQKGFSGMVLSDGKTVFIEPYTQDLKSYIAFINSDEDGPRGSFVCETEYDPADFKISDEEFITSKNANDGTLRTYRLALACTGEYAQFHGGTVAGALAAMNATMTRVNGVYERDLGLTMVIIANNTDIIFLNAATDPYTNNSGGTMLGENQAECDSTIGSANYDIGHVFSTGGGGIAQLRSPCTINKARGVTGSPVPQGDAFDIDYVAHEMGHQYGGNHTQNNNCQRSSVSVEPGSASTIMGYAGICAPNVQNNSDDYFHGENIKEMWANISSGPSSTCFTGSATNNAAPVANAGADFTIPLSTPFVLRGMATDADTAAGLTYCWEQTDATPATMPPQSTNSAGPLFRSLDPSSSPDRYMPTLSTVFSGNLATTWEVVPSVGRTMNFSLTVRDNEAGGGSTDSDEMTVTVQNFSTPFTVNTPPTWGANSSQQVSWVVGQTNSAPINCQTVNILFTTNNGFSFTTLASGVPNTGTATITVPGVGNTNNARVLVEAADNIFYAVSEAFSISNAQDFSINSTNGDAFVCGQDTASIDFSYVTSNGFSETTSFSISGLPGGVGSTLTPMSLNSDGTVTLNLTGLNSLATNTYTITLTATSPSITKQTTVDLIIADGVCPSEGDLSFQTRTTGVIFNTINNLDAGPKTAPYSDFTSISTDVEAGMDYDLSVRADSDGPYRISTRVWIDWNQNCSFNDPGEEYDLDLGTTANIADQLTDASPLTITVPTDAIAGTTLMRVSTKYSPPSPDPLDFPTSCEIGFDGEVEDYSINVINDLSIDDNELNNLSVYPNPNNGTFSIGFNPRSGEDINVEVYDIRGRAIFTKTFNSTNRFDEVIRLSNAQSGVYLLNIFDGSYKVTKKIVVE</sequence>
<evidence type="ECO:0000259" key="4">
    <source>
        <dbReference type="Pfam" id="PF20009"/>
    </source>
</evidence>
<dbReference type="InterPro" id="IPR045474">
    <property type="entry name" value="GEVED"/>
</dbReference>
<protein>
    <submittedName>
        <fullName evidence="5">Zinc-dependent metalloprotease family protein</fullName>
    </submittedName>
</protein>
<name>A0ABU7W4U2_9FLAO</name>
<evidence type="ECO:0000256" key="2">
    <source>
        <dbReference type="SAM" id="SignalP"/>
    </source>
</evidence>
<feature type="signal peptide" evidence="2">
    <location>
        <begin position="1"/>
        <end position="25"/>
    </location>
</feature>
<reference evidence="5 6" key="1">
    <citation type="submission" date="2024-02" db="EMBL/GenBank/DDBJ databases">
        <title>Winogradskyella poriferorum JCM 12885.</title>
        <authorList>
            <person name="Zhang D.-F."/>
            <person name="Fu Z.-Y."/>
        </authorList>
    </citation>
    <scope>NUCLEOTIDE SEQUENCE [LARGE SCALE GENOMIC DNA]</scope>
    <source>
        <strain evidence="5 6">JCM 12885</strain>
    </source>
</reference>